<gene>
    <name evidence="1" type="ORF">SAMN04489760_1028</name>
</gene>
<dbReference type="AlphaFoldDB" id="A0A1H7UQK7"/>
<sequence length="67" mass="7782">MECKKEKNLEACLCSYYSCSRKGVCCDCIRYHLKSRQLPGCCFSIDAESTYDRSFEHFARLVQEGKI</sequence>
<proteinExistence type="predicted"/>
<accession>A0A1H7UQK7</accession>
<evidence type="ECO:0000313" key="2">
    <source>
        <dbReference type="Proteomes" id="UP000198744"/>
    </source>
</evidence>
<protein>
    <recommendedName>
        <fullName evidence="3">Cytosolic protein</fullName>
    </recommendedName>
</protein>
<dbReference type="RefSeq" id="WP_093881942.1">
    <property type="nucleotide sequence ID" value="NZ_FOBS01000002.1"/>
</dbReference>
<reference evidence="1 2" key="1">
    <citation type="submission" date="2016-10" db="EMBL/GenBank/DDBJ databases">
        <authorList>
            <person name="de Groot N.N."/>
        </authorList>
    </citation>
    <scope>NUCLEOTIDE SEQUENCE [LARGE SCALE GENOMIC DNA]</scope>
    <source>
        <strain evidence="1 2">DSM 8423</strain>
    </source>
</reference>
<dbReference type="Pfam" id="PF20095">
    <property type="entry name" value="DUF6485"/>
    <property type="match status" value="1"/>
</dbReference>
<dbReference type="EMBL" id="FOBS01000002">
    <property type="protein sequence ID" value="SEL98677.1"/>
    <property type="molecule type" value="Genomic_DNA"/>
</dbReference>
<dbReference type="Proteomes" id="UP000198744">
    <property type="component" value="Unassembled WGS sequence"/>
</dbReference>
<keyword evidence="2" id="KW-1185">Reference proteome</keyword>
<dbReference type="OrthoDB" id="9800443at2"/>
<evidence type="ECO:0008006" key="3">
    <source>
        <dbReference type="Google" id="ProtNLM"/>
    </source>
</evidence>
<name>A0A1H7UQK7_9BACT</name>
<evidence type="ECO:0000313" key="1">
    <source>
        <dbReference type="EMBL" id="SEL98677.1"/>
    </source>
</evidence>
<dbReference type="STRING" id="43775.SAMN04489760_1028"/>
<organism evidence="1 2">
    <name type="scientific">Syntrophus gentianae</name>
    <dbReference type="NCBI Taxonomy" id="43775"/>
    <lineage>
        <taxon>Bacteria</taxon>
        <taxon>Pseudomonadati</taxon>
        <taxon>Thermodesulfobacteriota</taxon>
        <taxon>Syntrophia</taxon>
        <taxon>Syntrophales</taxon>
        <taxon>Syntrophaceae</taxon>
        <taxon>Syntrophus</taxon>
    </lineage>
</organism>